<evidence type="ECO:0000259" key="9">
    <source>
        <dbReference type="Pfam" id="PF23598"/>
    </source>
</evidence>
<dbReference type="Gene3D" id="3.40.50.300">
    <property type="entry name" value="P-loop containing nucleotide triphosphate hydrolases"/>
    <property type="match status" value="1"/>
</dbReference>
<feature type="domain" description="Disease resistance protein winged helix" evidence="8">
    <location>
        <begin position="373"/>
        <end position="444"/>
    </location>
</feature>
<dbReference type="PANTHER" id="PTHR23155">
    <property type="entry name" value="DISEASE RESISTANCE PROTEIN RP"/>
    <property type="match status" value="1"/>
</dbReference>
<dbReference type="AlphaFoldDB" id="A0AAN7GPW2"/>
<dbReference type="Pfam" id="PF18052">
    <property type="entry name" value="Rx_N"/>
    <property type="match status" value="1"/>
</dbReference>
<evidence type="ECO:0000259" key="6">
    <source>
        <dbReference type="Pfam" id="PF00931"/>
    </source>
</evidence>
<dbReference type="InterPro" id="IPR038005">
    <property type="entry name" value="RX-like_CC"/>
</dbReference>
<evidence type="ECO:0008006" key="12">
    <source>
        <dbReference type="Google" id="ProtNLM"/>
    </source>
</evidence>
<dbReference type="PRINTS" id="PR00364">
    <property type="entry name" value="DISEASERSIST"/>
</dbReference>
<dbReference type="Gene3D" id="1.20.5.4130">
    <property type="match status" value="1"/>
</dbReference>
<dbReference type="CDD" id="cd14798">
    <property type="entry name" value="RX-CC_like"/>
    <property type="match status" value="1"/>
</dbReference>
<dbReference type="FunFam" id="1.10.10.10:FF:000322">
    <property type="entry name" value="Probable disease resistance protein At1g63360"/>
    <property type="match status" value="1"/>
</dbReference>
<feature type="coiled-coil region" evidence="4">
    <location>
        <begin position="13"/>
        <end position="40"/>
    </location>
</feature>
<evidence type="ECO:0000256" key="5">
    <source>
        <dbReference type="SAM" id="MobiDB-lite"/>
    </source>
</evidence>
<dbReference type="Proteomes" id="UP001345219">
    <property type="component" value="Chromosome 19"/>
</dbReference>
<dbReference type="InterPro" id="IPR042197">
    <property type="entry name" value="Apaf_helical"/>
</dbReference>
<proteinExistence type="predicted"/>
<feature type="domain" description="Disease resistance N-terminal" evidence="7">
    <location>
        <begin position="6"/>
        <end position="83"/>
    </location>
</feature>
<evidence type="ECO:0000259" key="8">
    <source>
        <dbReference type="Pfam" id="PF23559"/>
    </source>
</evidence>
<reference evidence="10 11" key="1">
    <citation type="journal article" date="2023" name="Hortic Res">
        <title>Pangenome of water caltrop reveals structural variations and asymmetric subgenome divergence after allopolyploidization.</title>
        <authorList>
            <person name="Zhang X."/>
            <person name="Chen Y."/>
            <person name="Wang L."/>
            <person name="Yuan Y."/>
            <person name="Fang M."/>
            <person name="Shi L."/>
            <person name="Lu R."/>
            <person name="Comes H.P."/>
            <person name="Ma Y."/>
            <person name="Chen Y."/>
            <person name="Huang G."/>
            <person name="Zhou Y."/>
            <person name="Zheng Z."/>
            <person name="Qiu Y."/>
        </authorList>
    </citation>
    <scope>NUCLEOTIDE SEQUENCE [LARGE SCALE GENOMIC DNA]</scope>
    <source>
        <tissue evidence="10">Roots</tissue>
    </source>
</reference>
<organism evidence="10 11">
    <name type="scientific">Trapa incisa</name>
    <dbReference type="NCBI Taxonomy" id="236973"/>
    <lineage>
        <taxon>Eukaryota</taxon>
        <taxon>Viridiplantae</taxon>
        <taxon>Streptophyta</taxon>
        <taxon>Embryophyta</taxon>
        <taxon>Tracheophyta</taxon>
        <taxon>Spermatophyta</taxon>
        <taxon>Magnoliopsida</taxon>
        <taxon>eudicotyledons</taxon>
        <taxon>Gunneridae</taxon>
        <taxon>Pentapetalae</taxon>
        <taxon>rosids</taxon>
        <taxon>malvids</taxon>
        <taxon>Myrtales</taxon>
        <taxon>Lythraceae</taxon>
        <taxon>Trapa</taxon>
    </lineage>
</organism>
<dbReference type="EMBL" id="JAXIOK010000024">
    <property type="protein sequence ID" value="KAK4741284.1"/>
    <property type="molecule type" value="Genomic_DNA"/>
</dbReference>
<dbReference type="InterPro" id="IPR032675">
    <property type="entry name" value="LRR_dom_sf"/>
</dbReference>
<dbReference type="Pfam" id="PF00931">
    <property type="entry name" value="NB-ARC"/>
    <property type="match status" value="1"/>
</dbReference>
<evidence type="ECO:0000313" key="11">
    <source>
        <dbReference type="Proteomes" id="UP001345219"/>
    </source>
</evidence>
<keyword evidence="4" id="KW-0175">Coiled coil</keyword>
<evidence type="ECO:0000256" key="4">
    <source>
        <dbReference type="SAM" id="Coils"/>
    </source>
</evidence>
<keyword evidence="2" id="KW-0547">Nucleotide-binding</keyword>
<dbReference type="Gene3D" id="1.10.8.430">
    <property type="entry name" value="Helical domain of apoptotic protease-activating factors"/>
    <property type="match status" value="1"/>
</dbReference>
<dbReference type="InterPro" id="IPR027417">
    <property type="entry name" value="P-loop_NTPase"/>
</dbReference>
<keyword evidence="1" id="KW-0677">Repeat</keyword>
<evidence type="ECO:0000259" key="7">
    <source>
        <dbReference type="Pfam" id="PF18052"/>
    </source>
</evidence>
<evidence type="ECO:0000256" key="3">
    <source>
        <dbReference type="ARBA" id="ARBA00022821"/>
    </source>
</evidence>
<feature type="region of interest" description="Disordered" evidence="5">
    <location>
        <begin position="858"/>
        <end position="883"/>
    </location>
</feature>
<name>A0AAN7GPW2_9MYRT</name>
<sequence length="883" mass="101048">MAESLVSALLPKLTTFIDNVVQYQEELKSMRSEMERIRAFLRVADSLEETDEEVKVWVRQIRDIAFDTEDALDEFRLLIGHDHRIDFANSGISGLLQRMSCCIRNFKARHRIAAELQRIGARLKTVCVGHGRLSNRLSRRVDQLGSPRGGDRERAWQDQRGNALLIDKADLVGIEGPKKKILDWLTEGEPKRAVVSVVGMGGLGKTTLVKQVTEEPVVKKHFEVSAWITLSGSSSVEVLLKELLEQLAMVIRKRVPAGAHKMDCHWLKIFIKDLLQRRRKTFQGDNSSCPPHLKEICSFILKKCDGLPLAIVAISGVLATKDTRRVDEWDLIRRSFRAEIDGNDQLQNLKKVLSLSINDLPYYLKSCLLHLSVFPEDHNIERKRLIRLWVAEGFIERNEGKTLEETAEDYFNKLLSRSLIQVSETTIDGRVKLCRVHDILREIITSKSKDHSFATITNGQGEVPPEKVRRLSIHSTFQAPCMSLSQLRSLYMFGAERSFIDTILASTMKLLGVLDLQGAPLTRFPSQAVDSYYLKYISLRNTEVKKLPRSIAKLQNLETLDLKHTNVTVLPVEILKLHKLRHLLVYRYENISYLCSKYGFKALTGIGALQSLQKLTYIEVDDDQGNVIMNEVGKLIHLSRLGILKLRKEHGRDLCCAISKLTNLQALSVNAVEDDEIIDLHHLISPPQFLQRIYLRGRLQTLPKWIYSLHSIMKLHLRWSRLEEDPFVSLQSLPNLIHLELVQVYDGATLHFKAKGFKKLRILGLDNFEELRHIEIEDGAMPCLEKLIIQRCQLLEDLPLGIEYLVNLKVLEFFDMSKKLVKKITRDGQDEDYKKVAHIPQVFYGYWRDGGWDVQSVERDAEGDSSPKPGTSMRSNELPPCWK</sequence>
<dbReference type="Gene3D" id="3.80.10.10">
    <property type="entry name" value="Ribonuclease Inhibitor"/>
    <property type="match status" value="2"/>
</dbReference>
<dbReference type="InterPro" id="IPR058922">
    <property type="entry name" value="WHD_DRP"/>
</dbReference>
<dbReference type="InterPro" id="IPR044974">
    <property type="entry name" value="Disease_R_plants"/>
</dbReference>
<dbReference type="PANTHER" id="PTHR23155:SF1205">
    <property type="entry name" value="DISEASE RESISTANCE PROTEIN RPM1"/>
    <property type="match status" value="1"/>
</dbReference>
<dbReference type="GO" id="GO:0098542">
    <property type="term" value="P:defense response to other organism"/>
    <property type="evidence" value="ECO:0007669"/>
    <property type="project" value="TreeGrafter"/>
</dbReference>
<dbReference type="SUPFAM" id="SSF52058">
    <property type="entry name" value="L domain-like"/>
    <property type="match status" value="1"/>
</dbReference>
<dbReference type="InterPro" id="IPR055414">
    <property type="entry name" value="LRR_R13L4/SHOC2-like"/>
</dbReference>
<evidence type="ECO:0000256" key="2">
    <source>
        <dbReference type="ARBA" id="ARBA00022741"/>
    </source>
</evidence>
<evidence type="ECO:0000313" key="10">
    <source>
        <dbReference type="EMBL" id="KAK4741284.1"/>
    </source>
</evidence>
<dbReference type="InterPro" id="IPR036388">
    <property type="entry name" value="WH-like_DNA-bd_sf"/>
</dbReference>
<gene>
    <name evidence="10" type="ORF">SAY87_024872</name>
</gene>
<keyword evidence="3" id="KW-0611">Plant defense</keyword>
<dbReference type="GO" id="GO:0043531">
    <property type="term" value="F:ADP binding"/>
    <property type="evidence" value="ECO:0007669"/>
    <property type="project" value="InterPro"/>
</dbReference>
<accession>A0AAN7GPW2</accession>
<dbReference type="SUPFAM" id="SSF52540">
    <property type="entry name" value="P-loop containing nucleoside triphosphate hydrolases"/>
    <property type="match status" value="1"/>
</dbReference>
<dbReference type="Gene3D" id="1.10.10.10">
    <property type="entry name" value="Winged helix-like DNA-binding domain superfamily/Winged helix DNA-binding domain"/>
    <property type="match status" value="1"/>
</dbReference>
<feature type="domain" description="NB-ARC" evidence="6">
    <location>
        <begin position="175"/>
        <end position="250"/>
    </location>
</feature>
<dbReference type="InterPro" id="IPR041118">
    <property type="entry name" value="Rx_N"/>
</dbReference>
<dbReference type="Pfam" id="PF23598">
    <property type="entry name" value="LRR_14"/>
    <property type="match status" value="1"/>
</dbReference>
<dbReference type="InterPro" id="IPR002182">
    <property type="entry name" value="NB-ARC"/>
</dbReference>
<protein>
    <recommendedName>
        <fullName evidence="12">Disease resistance protein RPM1-like</fullName>
    </recommendedName>
</protein>
<keyword evidence="11" id="KW-1185">Reference proteome</keyword>
<evidence type="ECO:0000256" key="1">
    <source>
        <dbReference type="ARBA" id="ARBA00022737"/>
    </source>
</evidence>
<dbReference type="Pfam" id="PF23559">
    <property type="entry name" value="WHD_DRP"/>
    <property type="match status" value="1"/>
</dbReference>
<feature type="domain" description="Disease resistance R13L4/SHOC-2-like LRR" evidence="9">
    <location>
        <begin position="486"/>
        <end position="813"/>
    </location>
</feature>
<comment type="caution">
    <text evidence="10">The sequence shown here is derived from an EMBL/GenBank/DDBJ whole genome shotgun (WGS) entry which is preliminary data.</text>
</comment>